<gene>
    <name evidence="1" type="ORF">BD310DRAFT_676773</name>
</gene>
<proteinExistence type="predicted"/>
<keyword evidence="2" id="KW-1185">Reference proteome</keyword>
<protein>
    <submittedName>
        <fullName evidence="1">Uncharacterized protein</fullName>
    </submittedName>
</protein>
<organism evidence="1 2">
    <name type="scientific">Dichomitus squalens</name>
    <dbReference type="NCBI Taxonomy" id="114155"/>
    <lineage>
        <taxon>Eukaryota</taxon>
        <taxon>Fungi</taxon>
        <taxon>Dikarya</taxon>
        <taxon>Basidiomycota</taxon>
        <taxon>Agaricomycotina</taxon>
        <taxon>Agaricomycetes</taxon>
        <taxon>Polyporales</taxon>
        <taxon>Polyporaceae</taxon>
        <taxon>Dichomitus</taxon>
    </lineage>
</organism>
<dbReference type="AlphaFoldDB" id="A0A4V2K7C9"/>
<dbReference type="EMBL" id="ML145165">
    <property type="protein sequence ID" value="TBU55648.1"/>
    <property type="molecule type" value="Genomic_DNA"/>
</dbReference>
<evidence type="ECO:0000313" key="1">
    <source>
        <dbReference type="EMBL" id="TBU55648.1"/>
    </source>
</evidence>
<name>A0A4V2K7C9_9APHY</name>
<evidence type="ECO:0000313" key="2">
    <source>
        <dbReference type="Proteomes" id="UP000292082"/>
    </source>
</evidence>
<accession>A0A4V2K7C9</accession>
<reference evidence="1 2" key="1">
    <citation type="submission" date="2019-01" db="EMBL/GenBank/DDBJ databases">
        <title>Draft genome sequences of three monokaryotic isolates of the white-rot basidiomycete fungus Dichomitus squalens.</title>
        <authorList>
            <consortium name="DOE Joint Genome Institute"/>
            <person name="Lopez S.C."/>
            <person name="Andreopoulos B."/>
            <person name="Pangilinan J."/>
            <person name="Lipzen A."/>
            <person name="Riley R."/>
            <person name="Ahrendt S."/>
            <person name="Ng V."/>
            <person name="Barry K."/>
            <person name="Daum C."/>
            <person name="Grigoriev I.V."/>
            <person name="Hilden K.S."/>
            <person name="Makela M.R."/>
            <person name="de Vries R.P."/>
        </authorList>
    </citation>
    <scope>NUCLEOTIDE SEQUENCE [LARGE SCALE GENOMIC DNA]</scope>
    <source>
        <strain evidence="1 2">CBS 464.89</strain>
    </source>
</reference>
<dbReference type="Proteomes" id="UP000292082">
    <property type="component" value="Unassembled WGS sequence"/>
</dbReference>
<sequence length="165" mass="18155">MFQTSRDLYMYSVQMFEVIRGVIGNQSVEMGGLVFTVLSLHLYLRAWTGRARCSDGEEDANEEGDDTDGECIGCSTESAAQSRFLVFCFCAAAGRRVGHFTTQGILFPSRLWTALAPCFPLLPSGDPTLLRWYPLLRPVLPTQTSIFQAHVSTGSARKGPSYACV</sequence>